<dbReference type="RefSeq" id="WP_054789305.1">
    <property type="nucleotide sequence ID" value="NZ_JAJUIE010000001.1"/>
</dbReference>
<comment type="caution">
    <text evidence="1">The sequence shown here is derived from an EMBL/GenBank/DDBJ whole genome shotgun (WGS) entry which is preliminary data.</text>
</comment>
<organism evidence="1 2">
    <name type="scientific">Gracilibacillus dipsosauri</name>
    <dbReference type="NCBI Taxonomy" id="178340"/>
    <lineage>
        <taxon>Bacteria</taxon>
        <taxon>Bacillati</taxon>
        <taxon>Bacillota</taxon>
        <taxon>Bacilli</taxon>
        <taxon>Bacillales</taxon>
        <taxon>Bacillaceae</taxon>
        <taxon>Gracilibacillus</taxon>
    </lineage>
</organism>
<protein>
    <submittedName>
        <fullName evidence="1">Uncharacterized protein</fullName>
    </submittedName>
</protein>
<dbReference type="EMBL" id="QGTD01000008">
    <property type="protein sequence ID" value="PWU68783.1"/>
    <property type="molecule type" value="Genomic_DNA"/>
</dbReference>
<name>A0A317KZL7_9BACI</name>
<evidence type="ECO:0000313" key="2">
    <source>
        <dbReference type="Proteomes" id="UP000245624"/>
    </source>
</evidence>
<accession>A0A317KZL7</accession>
<keyword evidence="2" id="KW-1185">Reference proteome</keyword>
<reference evidence="1 2" key="1">
    <citation type="submission" date="2018-05" db="EMBL/GenBank/DDBJ databases">
        <title>Genomic analysis of Gracilibacillus dipsosauri DD1 reveals novel features of a salt-tolerant amylase.</title>
        <authorList>
            <person name="Deutch C.E."/>
            <person name="Yang S."/>
        </authorList>
    </citation>
    <scope>NUCLEOTIDE SEQUENCE [LARGE SCALE GENOMIC DNA]</scope>
    <source>
        <strain evidence="1 2">DD1</strain>
    </source>
</reference>
<evidence type="ECO:0000313" key="1">
    <source>
        <dbReference type="EMBL" id="PWU68783.1"/>
    </source>
</evidence>
<dbReference type="Proteomes" id="UP000245624">
    <property type="component" value="Unassembled WGS sequence"/>
</dbReference>
<gene>
    <name evidence="1" type="ORF">DLJ74_10195</name>
</gene>
<sequence>MVSLKDLHYDYSRVELKMELKEKVKVGATIRLSLDTYLSFGFSTIETNIIWTEQDIQLLKEQIQSIPLIGDSVDYLNGLEPDLSFIYIRSNDLANNELILFITLDSGQINHQIGTDSGPAIKLLTTQQELLKWITDLEMSFLKDNKVE</sequence>
<proteinExistence type="predicted"/>
<dbReference type="AlphaFoldDB" id="A0A317KZL7"/>